<name>A0A1X2A056_9MYCO</name>
<dbReference type="Pfam" id="PF12697">
    <property type="entry name" value="Abhydrolase_6"/>
    <property type="match status" value="1"/>
</dbReference>
<feature type="domain" description="AB hydrolase-1" evidence="1">
    <location>
        <begin position="3"/>
        <end position="235"/>
    </location>
</feature>
<keyword evidence="3" id="KW-1185">Reference proteome</keyword>
<dbReference type="InterPro" id="IPR029058">
    <property type="entry name" value="AB_hydrolase_fold"/>
</dbReference>
<dbReference type="PANTHER" id="PTHR37017">
    <property type="entry name" value="AB HYDROLASE-1 DOMAIN-CONTAINING PROTEIN-RELATED"/>
    <property type="match status" value="1"/>
</dbReference>
<dbReference type="PANTHER" id="PTHR37017:SF11">
    <property type="entry name" value="ESTERASE_LIPASE_THIOESTERASE DOMAIN-CONTAINING PROTEIN"/>
    <property type="match status" value="1"/>
</dbReference>
<gene>
    <name evidence="2" type="ORF">AWC19_25330</name>
</gene>
<dbReference type="InterPro" id="IPR052897">
    <property type="entry name" value="Sec-Metab_Biosynth_Hydrolase"/>
</dbReference>
<dbReference type="AlphaFoldDB" id="A0A1X2A056"/>
<dbReference type="EMBL" id="LQPJ01000023">
    <property type="protein sequence ID" value="ORW32683.1"/>
    <property type="molecule type" value="Genomic_DNA"/>
</dbReference>
<comment type="caution">
    <text evidence="2">The sequence shown here is derived from an EMBL/GenBank/DDBJ whole genome shotgun (WGS) entry which is preliminary data.</text>
</comment>
<evidence type="ECO:0000313" key="3">
    <source>
        <dbReference type="Proteomes" id="UP000193529"/>
    </source>
</evidence>
<dbReference type="OrthoDB" id="9773549at2"/>
<dbReference type="Proteomes" id="UP000193529">
    <property type="component" value="Unassembled WGS sequence"/>
</dbReference>
<dbReference type="GO" id="GO:0003824">
    <property type="term" value="F:catalytic activity"/>
    <property type="evidence" value="ECO:0007669"/>
    <property type="project" value="UniProtKB-ARBA"/>
</dbReference>
<protein>
    <submittedName>
        <fullName evidence="2">Esterase</fullName>
    </submittedName>
</protein>
<evidence type="ECO:0000313" key="2">
    <source>
        <dbReference type="EMBL" id="ORW32683.1"/>
    </source>
</evidence>
<dbReference type="STRING" id="153971.AWC19_25330"/>
<dbReference type="SUPFAM" id="SSF53474">
    <property type="entry name" value="alpha/beta-Hydrolases"/>
    <property type="match status" value="1"/>
</dbReference>
<accession>A0A1X2A056</accession>
<evidence type="ECO:0000259" key="1">
    <source>
        <dbReference type="Pfam" id="PF12697"/>
    </source>
</evidence>
<dbReference type="Gene3D" id="3.40.50.1820">
    <property type="entry name" value="alpha/beta hydrolase"/>
    <property type="match status" value="1"/>
</dbReference>
<proteinExistence type="predicted"/>
<sequence>MRFVLVHGGFHAAWCWSRTIPELQRLGHEAIAVDIPGHGSRAGEESTIANRRESIASVIEPGDVLVGHSGGGFDVTLAADAASDRVSHVIYLAACLPREGRTYPEAMAMRNSEDGEFDADVGEMLGYLHFAEDGAMTFADMEGAWKYFYHDCDEETARWAYEHLDAERAGETSVTPVSVPRFWAADLPRSFIRCLQDRSMPGWLADTVVSRLGVEQLTIDTSHSPFLSRPGELAELLVHATTTKPIGPLIPN</sequence>
<dbReference type="InterPro" id="IPR000073">
    <property type="entry name" value="AB_hydrolase_1"/>
</dbReference>
<organism evidence="2 3">
    <name type="scientific">Mycobacterium palustre</name>
    <dbReference type="NCBI Taxonomy" id="153971"/>
    <lineage>
        <taxon>Bacteria</taxon>
        <taxon>Bacillati</taxon>
        <taxon>Actinomycetota</taxon>
        <taxon>Actinomycetes</taxon>
        <taxon>Mycobacteriales</taxon>
        <taxon>Mycobacteriaceae</taxon>
        <taxon>Mycobacterium</taxon>
        <taxon>Mycobacterium simiae complex</taxon>
    </lineage>
</organism>
<reference evidence="2 3" key="1">
    <citation type="submission" date="2016-01" db="EMBL/GenBank/DDBJ databases">
        <title>The new phylogeny of the genus Mycobacterium.</title>
        <authorList>
            <person name="Tarcisio F."/>
            <person name="Conor M."/>
            <person name="Antonella G."/>
            <person name="Elisabetta G."/>
            <person name="Giulia F.S."/>
            <person name="Sara T."/>
            <person name="Anna F."/>
            <person name="Clotilde B."/>
            <person name="Roberto B."/>
            <person name="Veronica D.S."/>
            <person name="Fabio R."/>
            <person name="Monica P."/>
            <person name="Olivier J."/>
            <person name="Enrico T."/>
            <person name="Nicola S."/>
        </authorList>
    </citation>
    <scope>NUCLEOTIDE SEQUENCE [LARGE SCALE GENOMIC DNA]</scope>
    <source>
        <strain evidence="2 3">DSM 44572</strain>
    </source>
</reference>
<dbReference type="RefSeq" id="WP_085076502.1">
    <property type="nucleotide sequence ID" value="NZ_JACKRZ010000218.1"/>
</dbReference>